<evidence type="ECO:0000313" key="8">
    <source>
        <dbReference type="Proteomes" id="UP001141327"/>
    </source>
</evidence>
<dbReference type="PANTHER" id="PTHR45986">
    <property type="entry name" value="ZINC FINGER MATRIN-TYPE PROTEIN 2"/>
    <property type="match status" value="1"/>
</dbReference>
<evidence type="ECO:0000256" key="5">
    <source>
        <dbReference type="SAM" id="MobiDB-lite"/>
    </source>
</evidence>
<evidence type="ECO:0000313" key="7">
    <source>
        <dbReference type="EMBL" id="KAJ4461122.1"/>
    </source>
</evidence>
<keyword evidence="1" id="KW-0479">Metal-binding</keyword>
<feature type="compositionally biased region" description="Basic and acidic residues" evidence="5">
    <location>
        <begin position="197"/>
        <end position="216"/>
    </location>
</feature>
<dbReference type="EMBL" id="JAPMOS010000009">
    <property type="protein sequence ID" value="KAJ4461122.1"/>
    <property type="molecule type" value="Genomic_DNA"/>
</dbReference>
<accession>A0ABQ8URH4</accession>
<comment type="caution">
    <text evidence="7">The sequence shown here is derived from an EMBL/GenBank/DDBJ whole genome shotgun (WGS) entry which is preliminary data.</text>
</comment>
<dbReference type="InterPro" id="IPR036236">
    <property type="entry name" value="Znf_C2H2_sf"/>
</dbReference>
<evidence type="ECO:0000256" key="4">
    <source>
        <dbReference type="ARBA" id="ARBA00023242"/>
    </source>
</evidence>
<keyword evidence="8" id="KW-1185">Reference proteome</keyword>
<keyword evidence="2" id="KW-0863">Zinc-finger</keyword>
<protein>
    <submittedName>
        <fullName evidence="7">Zinc finger matrin-type protein 2</fullName>
    </submittedName>
</protein>
<dbReference type="Proteomes" id="UP001141327">
    <property type="component" value="Unassembled WGS sequence"/>
</dbReference>
<keyword evidence="3" id="KW-0862">Zinc</keyword>
<dbReference type="InterPro" id="IPR040107">
    <property type="entry name" value="Snu23"/>
</dbReference>
<feature type="domain" description="U1-type" evidence="6">
    <location>
        <begin position="87"/>
        <end position="121"/>
    </location>
</feature>
<name>A0ABQ8URH4_9EUKA</name>
<feature type="compositionally biased region" description="Basic and acidic residues" evidence="5">
    <location>
        <begin position="28"/>
        <end position="42"/>
    </location>
</feature>
<reference evidence="7" key="1">
    <citation type="journal article" date="2022" name="bioRxiv">
        <title>Genomics of Preaxostyla Flagellates Illuminates Evolutionary Transitions and the Path Towards Mitochondrial Loss.</title>
        <authorList>
            <person name="Novak L.V.F."/>
            <person name="Treitli S.C."/>
            <person name="Pyrih J."/>
            <person name="Halakuc P."/>
            <person name="Pipaliya S.V."/>
            <person name="Vacek V."/>
            <person name="Brzon O."/>
            <person name="Soukal P."/>
            <person name="Eme L."/>
            <person name="Dacks J.B."/>
            <person name="Karnkowska A."/>
            <person name="Elias M."/>
            <person name="Hampl V."/>
        </authorList>
    </citation>
    <scope>NUCLEOTIDE SEQUENCE</scope>
    <source>
        <strain evidence="7">RCP-MX</strain>
    </source>
</reference>
<dbReference type="InterPro" id="IPR013087">
    <property type="entry name" value="Znf_C2H2_type"/>
</dbReference>
<dbReference type="Pfam" id="PF12874">
    <property type="entry name" value="zf-met"/>
    <property type="match status" value="1"/>
</dbReference>
<dbReference type="SUPFAM" id="SSF57667">
    <property type="entry name" value="beta-beta-alpha zinc fingers"/>
    <property type="match status" value="1"/>
</dbReference>
<dbReference type="PANTHER" id="PTHR45986:SF1">
    <property type="entry name" value="ZINC FINGER MATRIN-TYPE PROTEIN 2"/>
    <property type="match status" value="1"/>
</dbReference>
<dbReference type="SMART" id="SM00451">
    <property type="entry name" value="ZnF_U1"/>
    <property type="match status" value="1"/>
</dbReference>
<evidence type="ECO:0000259" key="6">
    <source>
        <dbReference type="SMART" id="SM00451"/>
    </source>
</evidence>
<dbReference type="Gene3D" id="3.30.160.60">
    <property type="entry name" value="Classic Zinc Finger"/>
    <property type="match status" value="1"/>
</dbReference>
<organism evidence="7 8">
    <name type="scientific">Paratrimastix pyriformis</name>
    <dbReference type="NCBI Taxonomy" id="342808"/>
    <lineage>
        <taxon>Eukaryota</taxon>
        <taxon>Metamonada</taxon>
        <taxon>Preaxostyla</taxon>
        <taxon>Paratrimastigidae</taxon>
        <taxon>Paratrimastix</taxon>
    </lineage>
</organism>
<proteinExistence type="predicted"/>
<keyword evidence="4" id="KW-0539">Nucleus</keyword>
<evidence type="ECO:0000256" key="2">
    <source>
        <dbReference type="ARBA" id="ARBA00022771"/>
    </source>
</evidence>
<feature type="region of interest" description="Disordered" evidence="5">
    <location>
        <begin position="137"/>
        <end position="286"/>
    </location>
</feature>
<feature type="compositionally biased region" description="Basic and acidic residues" evidence="5">
    <location>
        <begin position="142"/>
        <end position="189"/>
    </location>
</feature>
<dbReference type="InterPro" id="IPR003604">
    <property type="entry name" value="Matrin/U1-like-C_Znf_C2H2"/>
</dbReference>
<feature type="region of interest" description="Disordered" evidence="5">
    <location>
        <begin position="28"/>
        <end position="56"/>
    </location>
</feature>
<evidence type="ECO:0000256" key="1">
    <source>
        <dbReference type="ARBA" id="ARBA00022723"/>
    </source>
</evidence>
<gene>
    <name evidence="7" type="ORF">PAPYR_2575</name>
</gene>
<sequence length="286" mass="31543">MSDRRGQGVDQIGRRTWDVAKYEKLAAERTARESQEMEEKSLGKHGRTPLKDIKPRETLRPRDFRVDIAQNLGKTKLVTSSTALPDSGGFWCEVCECLIKDSANWLDHLNGKKHQRALGMSMRVTRSSLEDVKARLAAGRNRQAETDGMDPEHRHDKTDLDQKLDILRDHEERLREARRVDEAAGEEKGQPGGAAGRRAEGRDEEAANREADDATATKRSRGAPEDEAAAEPKTQAVGYCCPGNPTASSSPSRRVSCWAGHGQQPNPEEDMMAAMGLPAGFGSSKK</sequence>
<evidence type="ECO:0000256" key="3">
    <source>
        <dbReference type="ARBA" id="ARBA00022833"/>
    </source>
</evidence>